<dbReference type="PANTHER" id="PTHR43396:SF6">
    <property type="entry name" value="ABL201WP"/>
    <property type="match status" value="1"/>
</dbReference>
<dbReference type="Pfam" id="PF00042">
    <property type="entry name" value="Globin"/>
    <property type="match status" value="1"/>
</dbReference>
<comment type="similarity">
    <text evidence="1">Belongs to the globin family.</text>
</comment>
<dbReference type="Gene3D" id="1.10.490.10">
    <property type="entry name" value="Globins"/>
    <property type="match status" value="1"/>
</dbReference>
<dbReference type="InterPro" id="IPR000971">
    <property type="entry name" value="Globin"/>
</dbReference>
<keyword evidence="1" id="KW-0349">Heme</keyword>
<dbReference type="EMBL" id="BAABCW010000008">
    <property type="protein sequence ID" value="GAA3509710.1"/>
    <property type="molecule type" value="Genomic_DNA"/>
</dbReference>
<dbReference type="CDD" id="cd12131">
    <property type="entry name" value="HGbI-like"/>
    <property type="match status" value="1"/>
</dbReference>
<evidence type="ECO:0000313" key="3">
    <source>
        <dbReference type="EMBL" id="GAA3509710.1"/>
    </source>
</evidence>
<dbReference type="PANTHER" id="PTHR43396">
    <property type="entry name" value="FLAVOHEMOPROTEIN"/>
    <property type="match status" value="1"/>
</dbReference>
<sequence>MEKRTIELVQASFSKVAPIAETAAEIFYNKLFELDPELKKIFPSDNAEAMKGQGNKLMTMLSSAVAGLNNLDKLVPILQDLGKRHVAYKVTPSHYDTVGAALLSTLAAGLGDDFTSEVETAWTDTYGIMASVMKTAAYGEAA</sequence>
<proteinExistence type="inferred from homology"/>
<gene>
    <name evidence="3" type="ORF">GCM10022393_23120</name>
</gene>
<dbReference type="PROSITE" id="PS01033">
    <property type="entry name" value="GLOBIN"/>
    <property type="match status" value="1"/>
</dbReference>
<keyword evidence="1" id="KW-0561">Oxygen transport</keyword>
<comment type="caution">
    <text evidence="3">The sequence shown here is derived from an EMBL/GenBank/DDBJ whole genome shotgun (WGS) entry which is preliminary data.</text>
</comment>
<dbReference type="SUPFAM" id="SSF46458">
    <property type="entry name" value="Globin-like"/>
    <property type="match status" value="1"/>
</dbReference>
<reference evidence="4" key="1">
    <citation type="journal article" date="2019" name="Int. J. Syst. Evol. Microbiol.">
        <title>The Global Catalogue of Microorganisms (GCM) 10K type strain sequencing project: providing services to taxonomists for standard genome sequencing and annotation.</title>
        <authorList>
            <consortium name="The Broad Institute Genomics Platform"/>
            <consortium name="The Broad Institute Genome Sequencing Center for Infectious Disease"/>
            <person name="Wu L."/>
            <person name="Ma J."/>
        </authorList>
    </citation>
    <scope>NUCLEOTIDE SEQUENCE [LARGE SCALE GENOMIC DNA]</scope>
    <source>
        <strain evidence="4">JCM 17106</strain>
    </source>
</reference>
<keyword evidence="1" id="KW-0408">Iron</keyword>
<dbReference type="RefSeq" id="WP_344927531.1">
    <property type="nucleotide sequence ID" value="NZ_BAABCW010000008.1"/>
</dbReference>
<keyword evidence="1" id="KW-0813">Transport</keyword>
<organism evidence="3 4">
    <name type="scientific">Aquimarina addita</name>
    <dbReference type="NCBI Taxonomy" id="870485"/>
    <lineage>
        <taxon>Bacteria</taxon>
        <taxon>Pseudomonadati</taxon>
        <taxon>Bacteroidota</taxon>
        <taxon>Flavobacteriia</taxon>
        <taxon>Flavobacteriales</taxon>
        <taxon>Flavobacteriaceae</taxon>
        <taxon>Aquimarina</taxon>
    </lineage>
</organism>
<name>A0ABP6UMG5_9FLAO</name>
<evidence type="ECO:0000313" key="4">
    <source>
        <dbReference type="Proteomes" id="UP001500459"/>
    </source>
</evidence>
<keyword evidence="1" id="KW-0479">Metal-binding</keyword>
<dbReference type="InterPro" id="IPR012292">
    <property type="entry name" value="Globin/Proto"/>
</dbReference>
<dbReference type="InterPro" id="IPR009050">
    <property type="entry name" value="Globin-like_sf"/>
</dbReference>
<protein>
    <submittedName>
        <fullName evidence="3">Globin family protein</fullName>
    </submittedName>
</protein>
<accession>A0ABP6UMG5</accession>
<evidence type="ECO:0000256" key="1">
    <source>
        <dbReference type="RuleBase" id="RU000356"/>
    </source>
</evidence>
<evidence type="ECO:0000259" key="2">
    <source>
        <dbReference type="PROSITE" id="PS01033"/>
    </source>
</evidence>
<dbReference type="Proteomes" id="UP001500459">
    <property type="component" value="Unassembled WGS sequence"/>
</dbReference>
<keyword evidence="4" id="KW-1185">Reference proteome</keyword>
<feature type="domain" description="Globin" evidence="2">
    <location>
        <begin position="1"/>
        <end position="138"/>
    </location>
</feature>